<dbReference type="PANTHER" id="PTHR45646">
    <property type="entry name" value="SERINE/THREONINE-PROTEIN KINASE DOA-RELATED"/>
    <property type="match status" value="1"/>
</dbReference>
<dbReference type="RefSeq" id="XP_033680205.1">
    <property type="nucleotide sequence ID" value="XM_033824047.1"/>
</dbReference>
<dbReference type="PROSITE" id="PS00107">
    <property type="entry name" value="PROTEIN_KINASE_ATP"/>
    <property type="match status" value="1"/>
</dbReference>
<dbReference type="GO" id="GO:0004674">
    <property type="term" value="F:protein serine/threonine kinase activity"/>
    <property type="evidence" value="ECO:0007669"/>
    <property type="project" value="UniProtKB-KW"/>
</dbReference>
<comment type="catalytic activity">
    <reaction evidence="13">
        <text>L-threonyl-[protein] + ATP = O-phospho-L-threonyl-[protein] + ADP + H(+)</text>
        <dbReference type="Rhea" id="RHEA:46608"/>
        <dbReference type="Rhea" id="RHEA-COMP:11060"/>
        <dbReference type="Rhea" id="RHEA-COMP:11605"/>
        <dbReference type="ChEBI" id="CHEBI:15378"/>
        <dbReference type="ChEBI" id="CHEBI:30013"/>
        <dbReference type="ChEBI" id="CHEBI:30616"/>
        <dbReference type="ChEBI" id="CHEBI:61977"/>
        <dbReference type="ChEBI" id="CHEBI:456216"/>
        <dbReference type="EC" id="2.7.11.1"/>
    </reaction>
</comment>
<dbReference type="InterPro" id="IPR017441">
    <property type="entry name" value="Protein_kinase_ATP_BS"/>
</dbReference>
<reference evidence="17" key="1">
    <citation type="journal article" date="2020" name="Stud. Mycol.">
        <title>101 Dothideomycetes genomes: a test case for predicting lifestyles and emergence of pathogens.</title>
        <authorList>
            <person name="Haridas S."/>
            <person name="Albert R."/>
            <person name="Binder M."/>
            <person name="Bloem J."/>
            <person name="Labutti K."/>
            <person name="Salamov A."/>
            <person name="Andreopoulos B."/>
            <person name="Baker S."/>
            <person name="Barry K."/>
            <person name="Bills G."/>
            <person name="Bluhm B."/>
            <person name="Cannon C."/>
            <person name="Castanera R."/>
            <person name="Culley D."/>
            <person name="Daum C."/>
            <person name="Ezra D."/>
            <person name="Gonzalez J."/>
            <person name="Henrissat B."/>
            <person name="Kuo A."/>
            <person name="Liang C."/>
            <person name="Lipzen A."/>
            <person name="Lutzoni F."/>
            <person name="Magnuson J."/>
            <person name="Mondo S."/>
            <person name="Nolan M."/>
            <person name="Ohm R."/>
            <person name="Pangilinan J."/>
            <person name="Park H.-J."/>
            <person name="Ramirez L."/>
            <person name="Alfaro M."/>
            <person name="Sun H."/>
            <person name="Tritt A."/>
            <person name="Yoshinaga Y."/>
            <person name="Zwiers L.-H."/>
            <person name="Turgeon B."/>
            <person name="Goodwin S."/>
            <person name="Spatafora J."/>
            <person name="Crous P."/>
            <person name="Grigoriev I."/>
        </authorList>
    </citation>
    <scope>NUCLEOTIDE SEQUENCE</scope>
    <source>
        <strain evidence="17">CBS 122368</strain>
    </source>
</reference>
<proteinExistence type="predicted"/>
<dbReference type="OrthoDB" id="5979581at2759"/>
<dbReference type="Proteomes" id="UP000800094">
    <property type="component" value="Unassembled WGS sequence"/>
</dbReference>
<keyword evidence="10 15" id="KW-0067">ATP-binding</keyword>
<comment type="catalytic activity">
    <reaction evidence="14">
        <text>L-seryl-[protein] + ATP = O-phospho-L-seryl-[protein] + ADP + H(+)</text>
        <dbReference type="Rhea" id="RHEA:17989"/>
        <dbReference type="Rhea" id="RHEA-COMP:9863"/>
        <dbReference type="Rhea" id="RHEA-COMP:11604"/>
        <dbReference type="ChEBI" id="CHEBI:15378"/>
        <dbReference type="ChEBI" id="CHEBI:29999"/>
        <dbReference type="ChEBI" id="CHEBI:30616"/>
        <dbReference type="ChEBI" id="CHEBI:83421"/>
        <dbReference type="ChEBI" id="CHEBI:456216"/>
        <dbReference type="EC" id="2.7.11.1"/>
    </reaction>
</comment>
<protein>
    <recommendedName>
        <fullName evidence="5">EKC/KEOPS complex subunit BUD32</fullName>
        <ecNumber evidence="3">2.7.11.1</ecNumber>
    </recommendedName>
    <alternativeName>
        <fullName evidence="11 12">Atypical Serine/threonine protein kinase BUD32</fullName>
    </alternativeName>
    <alternativeName>
        <fullName evidence="4">EKC/KEOPS complex subunit bud32</fullName>
    </alternativeName>
</protein>
<evidence type="ECO:0000256" key="10">
    <source>
        <dbReference type="ARBA" id="ARBA00022840"/>
    </source>
</evidence>
<evidence type="ECO:0000256" key="6">
    <source>
        <dbReference type="ARBA" id="ARBA00022527"/>
    </source>
</evidence>
<dbReference type="GeneID" id="54577377"/>
<evidence type="ECO:0000256" key="3">
    <source>
        <dbReference type="ARBA" id="ARBA00012513"/>
    </source>
</evidence>
<keyword evidence="7" id="KW-0808">Transferase</keyword>
<evidence type="ECO:0000256" key="12">
    <source>
        <dbReference type="ARBA" id="ARBA00033194"/>
    </source>
</evidence>
<evidence type="ECO:0000256" key="15">
    <source>
        <dbReference type="PROSITE-ProRule" id="PRU10141"/>
    </source>
</evidence>
<evidence type="ECO:0000256" key="8">
    <source>
        <dbReference type="ARBA" id="ARBA00022741"/>
    </source>
</evidence>
<evidence type="ECO:0000256" key="1">
    <source>
        <dbReference type="ARBA" id="ARBA00003747"/>
    </source>
</evidence>
<accession>A0A6A6I4B7</accession>
<evidence type="ECO:0000256" key="5">
    <source>
        <dbReference type="ARBA" id="ARBA00019973"/>
    </source>
</evidence>
<dbReference type="SUPFAM" id="SSF56112">
    <property type="entry name" value="Protein kinase-like (PK-like)"/>
    <property type="match status" value="1"/>
</dbReference>
<dbReference type="PROSITE" id="PS00109">
    <property type="entry name" value="PROTEIN_KINASE_TYR"/>
    <property type="match status" value="1"/>
</dbReference>
<keyword evidence="9 17" id="KW-0418">Kinase</keyword>
<keyword evidence="6" id="KW-0723">Serine/threonine-protein kinase</keyword>
<evidence type="ECO:0000256" key="13">
    <source>
        <dbReference type="ARBA" id="ARBA00047899"/>
    </source>
</evidence>
<dbReference type="InterPro" id="IPR011009">
    <property type="entry name" value="Kinase-like_dom_sf"/>
</dbReference>
<dbReference type="AlphaFoldDB" id="A0A6A6I4B7"/>
<dbReference type="SMART" id="SM00220">
    <property type="entry name" value="S_TKc"/>
    <property type="match status" value="1"/>
</dbReference>
<comment type="function">
    <text evidence="1">Component of the EKC/KEOPS complex that is required for the formation of a threonylcarbamoyl group on adenosine at position 37 (t(6)A37) in tRNAs that read codons beginning with adenine. The complex is probably involved in the transfer of the threonylcarbamoyl moiety of threonylcarbamoyl-AMP (TC-AMP) to the N6 group of A37. BUD32 has ATPase activity in the context of the EKC/KEOPS complex and likely plays a supporting role to the catalytic subunit KAE1. The EKC/KEOPS complex also promotes both telomere uncapping and telomere elongation. The complex is required for efficient recruitment of transcriptional coactivators.</text>
</comment>
<dbReference type="PROSITE" id="PS50011">
    <property type="entry name" value="PROTEIN_KINASE_DOM"/>
    <property type="match status" value="1"/>
</dbReference>
<gene>
    <name evidence="17" type="ORF">BU26DRAFT_433867</name>
</gene>
<dbReference type="Pfam" id="PF00069">
    <property type="entry name" value="Pkinase"/>
    <property type="match status" value="2"/>
</dbReference>
<evidence type="ECO:0000256" key="14">
    <source>
        <dbReference type="ARBA" id="ARBA00048679"/>
    </source>
</evidence>
<evidence type="ECO:0000256" key="4">
    <source>
        <dbReference type="ARBA" id="ARBA00013948"/>
    </source>
</evidence>
<dbReference type="GO" id="GO:0005634">
    <property type="term" value="C:nucleus"/>
    <property type="evidence" value="ECO:0007669"/>
    <property type="project" value="TreeGrafter"/>
</dbReference>
<comment type="subunit">
    <text evidence="2">Component of the EKC/KEOPS complex composed of at least BUD32, CGI121, GON7, KAE1 and PCC1; the whole complex dimerizes.</text>
</comment>
<evidence type="ECO:0000256" key="7">
    <source>
        <dbReference type="ARBA" id="ARBA00022679"/>
    </source>
</evidence>
<sequence length="406" mass="44802">MLPPPPPPPPPSSSSARRTVFQMPVFNNVEDVDMYRPGGHHPVNLGDVVGHKFKIIHKLGNGGFALVWLARHLDQHGYVALKILRADAQDREIKVLKHLKNAARNVRITNLHETFLIHGPNGVHQCLVLDVGGPSLKLLSLYCKRPPLPFLKAATRKLAEGVAALHSAGVCHGDLTHSNVLFEITGLQDWTEDEIDRCLGPPKTAPLLLLDGTPAPAFAPTHVVDALDYSHLNMEQLSSNILIVDFGEAFFQDNAPKGLGTPVSFSGPELLFGFPPSYAVDLWALGCLIFEMHTFRVLIPTAFGSSEEALAVATETVGALPEEWRDSYYDKNNPLEANPGKKHRWFDDQTQRARTLDSQILQQLPGLSQDQHATFLQLLKSILVFEPSHRLPAAEVGKHPWFTCES</sequence>
<dbReference type="Gene3D" id="1.10.510.10">
    <property type="entry name" value="Transferase(Phosphotransferase) domain 1"/>
    <property type="match status" value="1"/>
</dbReference>
<dbReference type="GO" id="GO:0043484">
    <property type="term" value="P:regulation of RNA splicing"/>
    <property type="evidence" value="ECO:0007669"/>
    <property type="project" value="TreeGrafter"/>
</dbReference>
<evidence type="ECO:0000313" key="17">
    <source>
        <dbReference type="EMBL" id="KAF2245201.1"/>
    </source>
</evidence>
<evidence type="ECO:0000259" key="16">
    <source>
        <dbReference type="PROSITE" id="PS50011"/>
    </source>
</evidence>
<feature type="domain" description="Protein kinase" evidence="16">
    <location>
        <begin position="53"/>
        <end position="402"/>
    </location>
</feature>
<dbReference type="GO" id="GO:0005524">
    <property type="term" value="F:ATP binding"/>
    <property type="evidence" value="ECO:0007669"/>
    <property type="project" value="UniProtKB-UniRule"/>
</dbReference>
<dbReference type="InterPro" id="IPR000719">
    <property type="entry name" value="Prot_kinase_dom"/>
</dbReference>
<feature type="binding site" evidence="15">
    <location>
        <position position="82"/>
    </location>
    <ligand>
        <name>ATP</name>
        <dbReference type="ChEBI" id="CHEBI:30616"/>
    </ligand>
</feature>
<evidence type="ECO:0000256" key="2">
    <source>
        <dbReference type="ARBA" id="ARBA00011534"/>
    </source>
</evidence>
<name>A0A6A6I4B7_9PLEO</name>
<evidence type="ECO:0000256" key="11">
    <source>
        <dbReference type="ARBA" id="ARBA00030980"/>
    </source>
</evidence>
<dbReference type="InterPro" id="IPR008266">
    <property type="entry name" value="Tyr_kinase_AS"/>
</dbReference>
<dbReference type="Gene3D" id="3.30.200.20">
    <property type="entry name" value="Phosphorylase Kinase, domain 1"/>
    <property type="match status" value="1"/>
</dbReference>
<dbReference type="InterPro" id="IPR051175">
    <property type="entry name" value="CLK_kinases"/>
</dbReference>
<evidence type="ECO:0000313" key="18">
    <source>
        <dbReference type="Proteomes" id="UP000800094"/>
    </source>
</evidence>
<keyword evidence="18" id="KW-1185">Reference proteome</keyword>
<keyword evidence="8 15" id="KW-0547">Nucleotide-binding</keyword>
<dbReference type="EMBL" id="ML987201">
    <property type="protein sequence ID" value="KAF2245201.1"/>
    <property type="molecule type" value="Genomic_DNA"/>
</dbReference>
<dbReference type="PANTHER" id="PTHR45646:SF11">
    <property type="entry name" value="SERINE_THREONINE-PROTEIN KINASE DOA"/>
    <property type="match status" value="1"/>
</dbReference>
<evidence type="ECO:0000256" key="9">
    <source>
        <dbReference type="ARBA" id="ARBA00022777"/>
    </source>
</evidence>
<organism evidence="17 18">
    <name type="scientific">Trematosphaeria pertusa</name>
    <dbReference type="NCBI Taxonomy" id="390896"/>
    <lineage>
        <taxon>Eukaryota</taxon>
        <taxon>Fungi</taxon>
        <taxon>Dikarya</taxon>
        <taxon>Ascomycota</taxon>
        <taxon>Pezizomycotina</taxon>
        <taxon>Dothideomycetes</taxon>
        <taxon>Pleosporomycetidae</taxon>
        <taxon>Pleosporales</taxon>
        <taxon>Massarineae</taxon>
        <taxon>Trematosphaeriaceae</taxon>
        <taxon>Trematosphaeria</taxon>
    </lineage>
</organism>
<dbReference type="EC" id="2.7.11.1" evidence="3"/>